<accession>A0A0F9W6J8</accession>
<comment type="caution">
    <text evidence="1">The sequence shown here is derived from an EMBL/GenBank/DDBJ whole genome shotgun (WGS) entry which is preliminary data.</text>
</comment>
<evidence type="ECO:0000313" key="1">
    <source>
        <dbReference type="EMBL" id="KKO07873.1"/>
    </source>
</evidence>
<dbReference type="EMBL" id="LAZR01000011">
    <property type="protein sequence ID" value="KKO07873.1"/>
    <property type="molecule type" value="Genomic_DNA"/>
</dbReference>
<proteinExistence type="predicted"/>
<reference evidence="1" key="1">
    <citation type="journal article" date="2015" name="Nature">
        <title>Complex archaea that bridge the gap between prokaryotes and eukaryotes.</title>
        <authorList>
            <person name="Spang A."/>
            <person name="Saw J.H."/>
            <person name="Jorgensen S.L."/>
            <person name="Zaremba-Niedzwiedzka K."/>
            <person name="Martijn J."/>
            <person name="Lind A.E."/>
            <person name="van Eijk R."/>
            <person name="Schleper C."/>
            <person name="Guy L."/>
            <person name="Ettema T.J."/>
        </authorList>
    </citation>
    <scope>NUCLEOTIDE SEQUENCE</scope>
</reference>
<sequence length="48" mass="5809">MDFGLLFENLELWNIVTFKLETESKGFEWSIHTFESLKWKLGMELKNK</sequence>
<organism evidence="1">
    <name type="scientific">marine sediment metagenome</name>
    <dbReference type="NCBI Taxonomy" id="412755"/>
    <lineage>
        <taxon>unclassified sequences</taxon>
        <taxon>metagenomes</taxon>
        <taxon>ecological metagenomes</taxon>
    </lineage>
</organism>
<name>A0A0F9W6J8_9ZZZZ</name>
<dbReference type="AlphaFoldDB" id="A0A0F9W6J8"/>
<protein>
    <submittedName>
        <fullName evidence="1">Uncharacterized protein</fullName>
    </submittedName>
</protein>
<gene>
    <name evidence="1" type="ORF">LCGC14_0052150</name>
</gene>